<reference evidence="1" key="1">
    <citation type="submission" date="2015-07" db="EMBL/GenBank/DDBJ databases">
        <title>Transcriptome Assembly of Anthurium amnicola.</title>
        <authorList>
            <person name="Suzuki J."/>
        </authorList>
    </citation>
    <scope>NUCLEOTIDE SEQUENCE</scope>
</reference>
<dbReference type="GO" id="GO:0006004">
    <property type="term" value="P:fucose metabolic process"/>
    <property type="evidence" value="ECO:0007669"/>
    <property type="project" value="TreeGrafter"/>
</dbReference>
<evidence type="ECO:0000313" key="1">
    <source>
        <dbReference type="EMBL" id="JAT53858.1"/>
    </source>
</evidence>
<proteinExistence type="predicted"/>
<dbReference type="Gene3D" id="2.60.120.260">
    <property type="entry name" value="Galactose-binding domain-like"/>
    <property type="match status" value="1"/>
</dbReference>
<dbReference type="InterPro" id="IPR008979">
    <property type="entry name" value="Galactose-bd-like_sf"/>
</dbReference>
<dbReference type="SUPFAM" id="SSF51445">
    <property type="entry name" value="(Trans)glycosidases"/>
    <property type="match status" value="1"/>
</dbReference>
<dbReference type="EMBL" id="GDJX01014078">
    <property type="protein sequence ID" value="JAT53858.1"/>
    <property type="molecule type" value="Transcribed_RNA"/>
</dbReference>
<accession>A0A1D1YGV1</accession>
<dbReference type="AlphaFoldDB" id="A0A1D1YGV1"/>
<gene>
    <name evidence="1" type="primary">Os04g0560400_2</name>
    <name evidence="2" type="synonym">Os04g0560400_0</name>
    <name evidence="2" type="ORF">g.63602</name>
    <name evidence="1" type="ORF">g.63608</name>
</gene>
<evidence type="ECO:0000313" key="2">
    <source>
        <dbReference type="EMBL" id="JAT62928.1"/>
    </source>
</evidence>
<protein>
    <submittedName>
        <fullName evidence="1">Putative alpha-L-fucosidase 1</fullName>
    </submittedName>
</protein>
<sequence length="256" mass="28637">MRYSSQGDLYGHDWVPAECDVSIRPGWFWHSSEHPKSAIDLLEIYYKSVGRNCFLILNVPPNSSGLISDEDLQVLQDFSKLRRAIFSNNLAQDAIITANSTRGGICDPSFVAPHILQEGLQTYWAPKEGQPNWEIYLDLQKSKQFNVLQVQEPIQMGQRVFEFHLDAVIGGKWQTVIYGTTIGHKRLLKFPLVKSQYLRFVIDGSRADPLIAYFGIHLDVSSPNPGAHNASVSSSSNGNQFIQLPACKANTDTATL</sequence>
<dbReference type="InterPro" id="IPR017853">
    <property type="entry name" value="GH"/>
</dbReference>
<dbReference type="GO" id="GO:0016139">
    <property type="term" value="P:glycoside catabolic process"/>
    <property type="evidence" value="ECO:0007669"/>
    <property type="project" value="TreeGrafter"/>
</dbReference>
<name>A0A1D1YGV1_9ARAE</name>
<dbReference type="InterPro" id="IPR000933">
    <property type="entry name" value="Glyco_hydro_29"/>
</dbReference>
<dbReference type="GO" id="GO:0004560">
    <property type="term" value="F:alpha-L-fucosidase activity"/>
    <property type="evidence" value="ECO:0007669"/>
    <property type="project" value="UniProtKB-EC"/>
</dbReference>
<dbReference type="Gene3D" id="3.20.20.80">
    <property type="entry name" value="Glycosidases"/>
    <property type="match status" value="1"/>
</dbReference>
<dbReference type="PANTHER" id="PTHR10030:SF27">
    <property type="entry name" value="ALPHA-L-FUCOSIDASE 1"/>
    <property type="match status" value="1"/>
</dbReference>
<dbReference type="EMBL" id="GDJX01005008">
    <property type="protein sequence ID" value="JAT62928.1"/>
    <property type="molecule type" value="Transcribed_RNA"/>
</dbReference>
<dbReference type="SUPFAM" id="SSF49785">
    <property type="entry name" value="Galactose-binding domain-like"/>
    <property type="match status" value="1"/>
</dbReference>
<dbReference type="GO" id="GO:0005764">
    <property type="term" value="C:lysosome"/>
    <property type="evidence" value="ECO:0007669"/>
    <property type="project" value="TreeGrafter"/>
</dbReference>
<organism evidence="1">
    <name type="scientific">Anthurium amnicola</name>
    <dbReference type="NCBI Taxonomy" id="1678845"/>
    <lineage>
        <taxon>Eukaryota</taxon>
        <taxon>Viridiplantae</taxon>
        <taxon>Streptophyta</taxon>
        <taxon>Embryophyta</taxon>
        <taxon>Tracheophyta</taxon>
        <taxon>Spermatophyta</taxon>
        <taxon>Magnoliopsida</taxon>
        <taxon>Liliopsida</taxon>
        <taxon>Araceae</taxon>
        <taxon>Pothoideae</taxon>
        <taxon>Potheae</taxon>
        <taxon>Anthurium</taxon>
    </lineage>
</organism>
<dbReference type="PANTHER" id="PTHR10030">
    <property type="entry name" value="ALPHA-L-FUCOSIDASE"/>
    <property type="match status" value="1"/>
</dbReference>